<dbReference type="Proteomes" id="UP000253506">
    <property type="component" value="Unassembled WGS sequence"/>
</dbReference>
<dbReference type="GO" id="GO:0016989">
    <property type="term" value="F:sigma factor antagonist activity"/>
    <property type="evidence" value="ECO:0007669"/>
    <property type="project" value="InterPro"/>
</dbReference>
<sequence length="225" mass="24616">MKALNDDLSENHSSREKGNSLDVNGYPDVLPSLSAMFDGEATEQDLECLLNADSNDISRQLENFHLIQQTLHKESSVAVGLEGSLLSRIRAELDVDASFSDVQDNSEESNLLPFVLPTESKHASRPAWRMALSSVAIAASVTFVVIFAGNEMLTTESQAPNLTADVRSSLPDMVVTPLAELDGEALQFDNVKLQHYLRQHAEQATMTVGQGMIPMARVVSYPIKE</sequence>
<accession>A0A369AF36</accession>
<dbReference type="InterPro" id="IPR052383">
    <property type="entry name" value="Anti-sigma-E_RseA-like"/>
</dbReference>
<name>A0A369AF36_9GAMM</name>
<protein>
    <submittedName>
        <fullName evidence="3">Sigma-E factor negative regulatory protein RseA</fullName>
    </submittedName>
</protein>
<dbReference type="InterPro" id="IPR005572">
    <property type="entry name" value="Anti-sigma_E_RseA_N"/>
</dbReference>
<dbReference type="RefSeq" id="WP_114410641.1">
    <property type="nucleotide sequence ID" value="NZ_QPJQ01000003.1"/>
</dbReference>
<evidence type="ECO:0000259" key="2">
    <source>
        <dbReference type="Pfam" id="PF03872"/>
    </source>
</evidence>
<dbReference type="PANTHER" id="PTHR38104">
    <property type="match status" value="1"/>
</dbReference>
<dbReference type="SUPFAM" id="SSF89069">
    <property type="entry name" value="N-terminal, cytoplasmic domain of anti-sigmaE factor RseA"/>
    <property type="match status" value="1"/>
</dbReference>
<dbReference type="Gene3D" id="1.10.10.880">
    <property type="entry name" value="Anti sigma-E protein RseA, N-terminal domain"/>
    <property type="match status" value="1"/>
</dbReference>
<evidence type="ECO:0000256" key="1">
    <source>
        <dbReference type="SAM" id="MobiDB-lite"/>
    </source>
</evidence>
<organism evidence="3 4">
    <name type="scientific">Marinomonas foliarum</name>
    <dbReference type="NCBI Taxonomy" id="491950"/>
    <lineage>
        <taxon>Bacteria</taxon>
        <taxon>Pseudomonadati</taxon>
        <taxon>Pseudomonadota</taxon>
        <taxon>Gammaproteobacteria</taxon>
        <taxon>Oceanospirillales</taxon>
        <taxon>Oceanospirillaceae</taxon>
        <taxon>Marinomonas</taxon>
    </lineage>
</organism>
<gene>
    <name evidence="3" type="ORF">DFP77_10329</name>
</gene>
<comment type="caution">
    <text evidence="3">The sequence shown here is derived from an EMBL/GenBank/DDBJ whole genome shotgun (WGS) entry which is preliminary data.</text>
</comment>
<dbReference type="OrthoDB" id="6104308at2"/>
<evidence type="ECO:0000313" key="4">
    <source>
        <dbReference type="Proteomes" id="UP000253506"/>
    </source>
</evidence>
<proteinExistence type="predicted"/>
<feature type="compositionally biased region" description="Basic and acidic residues" evidence="1">
    <location>
        <begin position="9"/>
        <end position="19"/>
    </location>
</feature>
<feature type="domain" description="Anti sigma-E protein RseA N-terminal" evidence="2">
    <location>
        <begin position="32"/>
        <end position="97"/>
    </location>
</feature>
<feature type="region of interest" description="Disordered" evidence="1">
    <location>
        <begin position="1"/>
        <end position="24"/>
    </location>
</feature>
<dbReference type="AlphaFoldDB" id="A0A369AF36"/>
<reference evidence="3 4" key="1">
    <citation type="submission" date="2018-07" db="EMBL/GenBank/DDBJ databases">
        <title>Genomic Encyclopedia of Type Strains, Phase III (KMG-III): the genomes of soil and plant-associated and newly described type strains.</title>
        <authorList>
            <person name="Whitman W."/>
        </authorList>
    </citation>
    <scope>NUCLEOTIDE SEQUENCE [LARGE SCALE GENOMIC DNA]</scope>
    <source>
        <strain evidence="3 4">CECT 7731</strain>
    </source>
</reference>
<dbReference type="PANTHER" id="PTHR38104:SF1">
    <property type="entry name" value="ANTI-SIGMA-E FACTOR RSEA"/>
    <property type="match status" value="1"/>
</dbReference>
<dbReference type="Pfam" id="PF03872">
    <property type="entry name" value="RseA_N"/>
    <property type="match status" value="1"/>
</dbReference>
<dbReference type="EMBL" id="QPJQ01000003">
    <property type="protein sequence ID" value="RCX07929.1"/>
    <property type="molecule type" value="Genomic_DNA"/>
</dbReference>
<dbReference type="InterPro" id="IPR036147">
    <property type="entry name" value="Anti-sigma_E_RseA_N_sf"/>
</dbReference>
<evidence type="ECO:0000313" key="3">
    <source>
        <dbReference type="EMBL" id="RCX07929.1"/>
    </source>
</evidence>